<keyword evidence="7" id="KW-1133">Transmembrane helix</keyword>
<dbReference type="FunFam" id="3.40.50.2000:FF:000021">
    <property type="entry name" value="UDP-glucuronosyltransferase"/>
    <property type="match status" value="1"/>
</dbReference>
<keyword evidence="7" id="KW-0812">Transmembrane</keyword>
<dbReference type="InterPro" id="IPR050271">
    <property type="entry name" value="UDP-glycosyltransferase"/>
</dbReference>
<dbReference type="Pfam" id="PF00201">
    <property type="entry name" value="UDPGT"/>
    <property type="match status" value="1"/>
</dbReference>
<organism evidence="9 10">
    <name type="scientific">Steinernema glaseri</name>
    <dbReference type="NCBI Taxonomy" id="37863"/>
    <lineage>
        <taxon>Eukaryota</taxon>
        <taxon>Metazoa</taxon>
        <taxon>Ecdysozoa</taxon>
        <taxon>Nematoda</taxon>
        <taxon>Chromadorea</taxon>
        <taxon>Rhabditida</taxon>
        <taxon>Tylenchina</taxon>
        <taxon>Panagrolaimomorpha</taxon>
        <taxon>Strongyloidoidea</taxon>
        <taxon>Steinernematidae</taxon>
        <taxon>Steinernema</taxon>
    </lineage>
</organism>
<name>A0A1I7YGJ0_9BILA</name>
<dbReference type="CDD" id="cd03784">
    <property type="entry name" value="GT1_Gtf-like"/>
    <property type="match status" value="1"/>
</dbReference>
<evidence type="ECO:0000313" key="10">
    <source>
        <dbReference type="WBParaSite" id="L893_g16110.t1"/>
    </source>
</evidence>
<dbReference type="AlphaFoldDB" id="A0A1I7YGJ0"/>
<keyword evidence="9" id="KW-1185">Reference proteome</keyword>
<dbReference type="WBParaSite" id="L893_g16110.t1">
    <property type="protein sequence ID" value="L893_g16110.t1"/>
    <property type="gene ID" value="L893_g16110"/>
</dbReference>
<feature type="signal peptide" evidence="8">
    <location>
        <begin position="1"/>
        <end position="17"/>
    </location>
</feature>
<feature type="region of interest" description="Disordered" evidence="6">
    <location>
        <begin position="532"/>
        <end position="552"/>
    </location>
</feature>
<reference evidence="10" key="1">
    <citation type="submission" date="2016-11" db="UniProtKB">
        <authorList>
            <consortium name="WormBaseParasite"/>
        </authorList>
    </citation>
    <scope>IDENTIFICATION</scope>
</reference>
<feature type="chain" id="PRO_5009312125" description="glucuronosyltransferase" evidence="8">
    <location>
        <begin position="18"/>
        <end position="552"/>
    </location>
</feature>
<dbReference type="PANTHER" id="PTHR48043">
    <property type="entry name" value="EG:EG0003.4 PROTEIN-RELATED"/>
    <property type="match status" value="1"/>
</dbReference>
<keyword evidence="7" id="KW-0472">Membrane</keyword>
<keyword evidence="4" id="KW-0808">Transferase</keyword>
<sequence length="552" mass="62644">MQRLFLALLLLACAAQSAKVLIMPSSIYPVHRYTMKTLAEELVKRKHEVTWFEHGWKKPEIALPKEVEEIFVTIPTSSAVIRDLYVARNHSVHDRIWNADFEDESERTSAWFASIELCDGLLSSGEGKKQFDSLVERQFDTVVVDDLYNPCGLLHTGLQKSVFIYWSMTSLRTESAWAHHSPSPPSYLPVHGTKLTDRLSFTQRGYNLAAYLRAIYVHQSVVLPRMDQIFQKFYPELGTTAFYMERNASINYVNTPPIFDFARPYMPRVNFVGGLHCHKPKPLTGELKTFVESANAEKGFMVFSTGFTAQWKRAPKTLVNAIVTAMRRNLEIKFVWQYDAEPIPNLPSNVITSKWLPLQNLLGHPKCKAHISHGGLNSVVESVWHGVPVIGFPLTVSGFDNILRVTDRNAGIMIPKNKWNADSFEKSFEDIYKKQYKEEMLVFQDMVIDVPYTELNHSAFWVEFIQRHQEVPHARSGADKLNVLQYFLVDVVLFLLSVLVLIVATVVYVLKLATRMVFGLFRLVLGKGDATKSAAAPAKGGSTKSKKAKKVD</sequence>
<comment type="similarity">
    <text evidence="1">Belongs to the UDP-glycosyltransferase family.</text>
</comment>
<dbReference type="SUPFAM" id="SSF53756">
    <property type="entry name" value="UDP-Glycosyltransferase/glycogen phosphorylase"/>
    <property type="match status" value="1"/>
</dbReference>
<evidence type="ECO:0000256" key="5">
    <source>
        <dbReference type="ARBA" id="ARBA00047475"/>
    </source>
</evidence>
<accession>A0A1I7YGJ0</accession>
<evidence type="ECO:0000256" key="6">
    <source>
        <dbReference type="SAM" id="MobiDB-lite"/>
    </source>
</evidence>
<dbReference type="EC" id="2.4.1.17" evidence="2"/>
<dbReference type="InterPro" id="IPR002213">
    <property type="entry name" value="UDP_glucos_trans"/>
</dbReference>
<evidence type="ECO:0000256" key="2">
    <source>
        <dbReference type="ARBA" id="ARBA00012544"/>
    </source>
</evidence>
<dbReference type="GO" id="GO:0015020">
    <property type="term" value="F:glucuronosyltransferase activity"/>
    <property type="evidence" value="ECO:0007669"/>
    <property type="project" value="UniProtKB-EC"/>
</dbReference>
<dbReference type="Gene3D" id="3.40.50.2000">
    <property type="entry name" value="Glycogen Phosphorylase B"/>
    <property type="match status" value="1"/>
</dbReference>
<dbReference type="Proteomes" id="UP000095287">
    <property type="component" value="Unplaced"/>
</dbReference>
<evidence type="ECO:0000313" key="9">
    <source>
        <dbReference type="Proteomes" id="UP000095287"/>
    </source>
</evidence>
<evidence type="ECO:0000256" key="7">
    <source>
        <dbReference type="SAM" id="Phobius"/>
    </source>
</evidence>
<proteinExistence type="inferred from homology"/>
<evidence type="ECO:0000256" key="4">
    <source>
        <dbReference type="ARBA" id="ARBA00022679"/>
    </source>
</evidence>
<evidence type="ECO:0000256" key="3">
    <source>
        <dbReference type="ARBA" id="ARBA00022676"/>
    </source>
</evidence>
<keyword evidence="8" id="KW-0732">Signal</keyword>
<dbReference type="PANTHER" id="PTHR48043:SF5">
    <property type="entry name" value="UDP-GLUCURONOSYLTRANSFERASE UGT-58-RELATED"/>
    <property type="match status" value="1"/>
</dbReference>
<evidence type="ECO:0000256" key="8">
    <source>
        <dbReference type="SAM" id="SignalP"/>
    </source>
</evidence>
<feature type="compositionally biased region" description="Low complexity" evidence="6">
    <location>
        <begin position="532"/>
        <end position="543"/>
    </location>
</feature>
<feature type="transmembrane region" description="Helical" evidence="7">
    <location>
        <begin position="486"/>
        <end position="510"/>
    </location>
</feature>
<protein>
    <recommendedName>
        <fullName evidence="2">glucuronosyltransferase</fullName>
        <ecNumber evidence="2">2.4.1.17</ecNumber>
    </recommendedName>
</protein>
<comment type="catalytic activity">
    <reaction evidence="5">
        <text>glucuronate acceptor + UDP-alpha-D-glucuronate = acceptor beta-D-glucuronoside + UDP + H(+)</text>
        <dbReference type="Rhea" id="RHEA:21032"/>
        <dbReference type="ChEBI" id="CHEBI:15378"/>
        <dbReference type="ChEBI" id="CHEBI:58052"/>
        <dbReference type="ChEBI" id="CHEBI:58223"/>
        <dbReference type="ChEBI" id="CHEBI:132367"/>
        <dbReference type="ChEBI" id="CHEBI:132368"/>
        <dbReference type="EC" id="2.4.1.17"/>
    </reaction>
</comment>
<evidence type="ECO:0000256" key="1">
    <source>
        <dbReference type="ARBA" id="ARBA00009995"/>
    </source>
</evidence>
<keyword evidence="3" id="KW-0328">Glycosyltransferase</keyword>